<dbReference type="EMBL" id="CP024199">
    <property type="protein sequence ID" value="AUG51623.1"/>
    <property type="molecule type" value="Genomic_DNA"/>
</dbReference>
<organism evidence="1 2">
    <name type="scientific">Thalassospira marina</name>
    <dbReference type="NCBI Taxonomy" id="2048283"/>
    <lineage>
        <taxon>Bacteria</taxon>
        <taxon>Pseudomonadati</taxon>
        <taxon>Pseudomonadota</taxon>
        <taxon>Alphaproteobacteria</taxon>
        <taxon>Rhodospirillales</taxon>
        <taxon>Thalassospiraceae</taxon>
        <taxon>Thalassospira</taxon>
    </lineage>
</organism>
<proteinExistence type="predicted"/>
<keyword evidence="2" id="KW-1185">Reference proteome</keyword>
<name>A0ABM6Q542_9PROT</name>
<evidence type="ECO:0000313" key="2">
    <source>
        <dbReference type="Proteomes" id="UP000233458"/>
    </source>
</evidence>
<evidence type="ECO:0000313" key="1">
    <source>
        <dbReference type="EMBL" id="AUG51623.1"/>
    </source>
</evidence>
<sequence length="66" mass="7163">MIPGKAGHPQNGVAGSRDGVKRPFLRRSLALRNIIIQKRVPGAVFAAGLFLYTALSKSQAPLRVFF</sequence>
<dbReference type="Proteomes" id="UP000233458">
    <property type="component" value="Chromosome"/>
</dbReference>
<accession>A0ABM6Q542</accession>
<protein>
    <submittedName>
        <fullName evidence="1">Uncharacterized protein</fullName>
    </submittedName>
</protein>
<gene>
    <name evidence="1" type="ORF">CSC3H3_02035</name>
</gene>
<reference evidence="1 2" key="1">
    <citation type="submission" date="2017-10" db="EMBL/GenBank/DDBJ databases">
        <title>Biodiversity and function of Thalassospira species in the particle-attached aromatic-hydrocarbon-degrading consortia from the surface seawater of the China South Sea.</title>
        <authorList>
            <person name="Dong C."/>
            <person name="Liu R."/>
            <person name="Shao Z."/>
        </authorList>
    </citation>
    <scope>NUCLEOTIDE SEQUENCE [LARGE SCALE GENOMIC DNA]</scope>
    <source>
        <strain evidence="1 2">CSC3H3</strain>
    </source>
</reference>